<reference evidence="2 3" key="1">
    <citation type="journal article" date="2021" name="Pathogens">
        <title>Isolation and Characterization of Kingella bonacorsii sp. nov., A Novel Kingella Species Detected in a Stable Periodontitis Subject.</title>
        <authorList>
            <person name="Antezack A."/>
            <person name="Boxberger M."/>
            <person name="Rolland C."/>
            <person name="Monnet-Corti V."/>
            <person name="La Scola B."/>
        </authorList>
    </citation>
    <scope>NUCLEOTIDE SEQUENCE [LARGE SCALE GENOMIC DNA]</scope>
    <source>
        <strain evidence="2 3">Marseille-Q4569</strain>
    </source>
</reference>
<dbReference type="Pfam" id="PF06445">
    <property type="entry name" value="GyrI-like"/>
    <property type="match status" value="1"/>
</dbReference>
<comment type="caution">
    <text evidence="2">The sequence shown here is derived from an EMBL/GenBank/DDBJ whole genome shotgun (WGS) entry which is preliminary data.</text>
</comment>
<dbReference type="InterPro" id="IPR011256">
    <property type="entry name" value="Reg_factor_effector_dom_sf"/>
</dbReference>
<dbReference type="Gene3D" id="3.20.80.10">
    <property type="entry name" value="Regulatory factor, effector binding domain"/>
    <property type="match status" value="1"/>
</dbReference>
<organism evidence="2 3">
    <name type="scientific">Kingella bonacorsii</name>
    <dbReference type="NCBI Taxonomy" id="2796361"/>
    <lineage>
        <taxon>Bacteria</taxon>
        <taxon>Pseudomonadati</taxon>
        <taxon>Pseudomonadota</taxon>
        <taxon>Betaproteobacteria</taxon>
        <taxon>Neisseriales</taxon>
        <taxon>Neisseriaceae</taxon>
        <taxon>Kingella</taxon>
    </lineage>
</organism>
<feature type="domain" description="GyrI-like small molecule binding" evidence="1">
    <location>
        <begin position="18"/>
        <end position="198"/>
    </location>
</feature>
<gene>
    <name evidence="2" type="ORF">JDW22_01460</name>
</gene>
<dbReference type="Proteomes" id="UP000614058">
    <property type="component" value="Unassembled WGS sequence"/>
</dbReference>
<sequence length="204" mass="23464">MKQEWKKSHKNLYGIKIEPVLLDVPAQQFIMIDGEGNPNAADFSERVGALYSLAYAVKMRYKKTAAGREVDDFAVYPLEGVWRQKTQAGQGALDKNSLEYTIMIAQPDFITPEMWQDALAKTRVKKPNLLYEEVRFGSMSDGRCVSILHIGAFDDEPRSFAEMDRFCREHGLQRRSDIHREIYLSNANRTAPEKRKTLLRYAVK</sequence>
<evidence type="ECO:0000313" key="2">
    <source>
        <dbReference type="EMBL" id="MBK0395286.1"/>
    </source>
</evidence>
<dbReference type="PIRSF" id="PIRSF031644">
    <property type="entry name" value="UCP031644"/>
    <property type="match status" value="1"/>
</dbReference>
<evidence type="ECO:0000259" key="1">
    <source>
        <dbReference type="Pfam" id="PF06445"/>
    </source>
</evidence>
<dbReference type="RefSeq" id="WP_200521222.1">
    <property type="nucleotide sequence ID" value="NZ_JAEHNZ010000001.1"/>
</dbReference>
<evidence type="ECO:0000313" key="3">
    <source>
        <dbReference type="Proteomes" id="UP000614058"/>
    </source>
</evidence>
<dbReference type="InterPro" id="IPR008319">
    <property type="entry name" value="GyrI-like_CCH_Lin2189-like"/>
</dbReference>
<name>A0ABS1BPU2_9NEIS</name>
<accession>A0ABS1BPU2</accession>
<protein>
    <submittedName>
        <fullName evidence="2">GyrI-like domain-containing protein</fullName>
    </submittedName>
</protein>
<proteinExistence type="predicted"/>
<keyword evidence="3" id="KW-1185">Reference proteome</keyword>
<dbReference type="EMBL" id="JAEHNZ010000001">
    <property type="protein sequence ID" value="MBK0395286.1"/>
    <property type="molecule type" value="Genomic_DNA"/>
</dbReference>
<dbReference type="InterPro" id="IPR029442">
    <property type="entry name" value="GyrI-like"/>
</dbReference>
<dbReference type="SUPFAM" id="SSF55136">
    <property type="entry name" value="Probable bacterial effector-binding domain"/>
    <property type="match status" value="1"/>
</dbReference>